<name>A0ABT8JPQ3_9BACL</name>
<proteinExistence type="inferred from homology"/>
<comment type="caution">
    <text evidence="5">The sequence shown here is derived from an EMBL/GenBank/DDBJ whole genome shotgun (WGS) entry which is preliminary data.</text>
</comment>
<dbReference type="PANTHER" id="PTHR39190:SF1">
    <property type="entry name" value="FLAGELLAR ASSEMBLY FACTOR FLIW"/>
    <property type="match status" value="1"/>
</dbReference>
<dbReference type="Gene3D" id="2.30.290.10">
    <property type="entry name" value="BH3618-like"/>
    <property type="match status" value="1"/>
</dbReference>
<dbReference type="Pfam" id="PF02623">
    <property type="entry name" value="FliW"/>
    <property type="match status" value="1"/>
</dbReference>
<dbReference type="InterPro" id="IPR024046">
    <property type="entry name" value="Flagellar_assmbl_FliW_dom_sf"/>
</dbReference>
<dbReference type="PANTHER" id="PTHR39190">
    <property type="entry name" value="FLAGELLAR ASSEMBLY FACTOR FLIW"/>
    <property type="match status" value="1"/>
</dbReference>
<dbReference type="Proteomes" id="UP001175097">
    <property type="component" value="Unassembled WGS sequence"/>
</dbReference>
<keyword evidence="5" id="KW-0966">Cell projection</keyword>
<evidence type="ECO:0000256" key="1">
    <source>
        <dbReference type="ARBA" id="ARBA00022490"/>
    </source>
</evidence>
<gene>
    <name evidence="4 5" type="primary">fliW</name>
    <name evidence="5" type="ORF">P5G49_04790</name>
</gene>
<keyword evidence="5" id="KW-0282">Flagellum</keyword>
<dbReference type="NCBIfam" id="NF009793">
    <property type="entry name" value="PRK13285.1-1"/>
    <property type="match status" value="1"/>
</dbReference>
<keyword evidence="6" id="KW-1185">Reference proteome</keyword>
<comment type="similarity">
    <text evidence="4">Belongs to the FliW family.</text>
</comment>
<keyword evidence="1 4" id="KW-0963">Cytoplasm</keyword>
<evidence type="ECO:0000256" key="2">
    <source>
        <dbReference type="ARBA" id="ARBA00022795"/>
    </source>
</evidence>
<organism evidence="5 6">
    <name type="scientific">Sporosarcina highlanderae</name>
    <dbReference type="NCBI Taxonomy" id="3035916"/>
    <lineage>
        <taxon>Bacteria</taxon>
        <taxon>Bacillati</taxon>
        <taxon>Bacillota</taxon>
        <taxon>Bacilli</taxon>
        <taxon>Bacillales</taxon>
        <taxon>Caryophanaceae</taxon>
        <taxon>Sporosarcina</taxon>
    </lineage>
</organism>
<dbReference type="InterPro" id="IPR003775">
    <property type="entry name" value="Flagellar_assembly_factor_FliW"/>
</dbReference>
<dbReference type="EMBL" id="JAROCC010000003">
    <property type="protein sequence ID" value="MDN4606793.1"/>
    <property type="molecule type" value="Genomic_DNA"/>
</dbReference>
<keyword evidence="5" id="KW-0969">Cilium</keyword>
<accession>A0ABT8JPQ3</accession>
<comment type="subcellular location">
    <subcellularLocation>
        <location evidence="4">Cytoplasm</location>
    </subcellularLocation>
</comment>
<keyword evidence="2 4" id="KW-1005">Bacterial flagellum biogenesis</keyword>
<keyword evidence="4" id="KW-0143">Chaperone</keyword>
<dbReference type="RefSeq" id="WP_301242343.1">
    <property type="nucleotide sequence ID" value="NZ_JAROCC010000003.1"/>
</dbReference>
<evidence type="ECO:0000256" key="4">
    <source>
        <dbReference type="HAMAP-Rule" id="MF_01185"/>
    </source>
</evidence>
<evidence type="ECO:0000256" key="3">
    <source>
        <dbReference type="ARBA" id="ARBA00022845"/>
    </source>
</evidence>
<dbReference type="SUPFAM" id="SSF141457">
    <property type="entry name" value="BH3618-like"/>
    <property type="match status" value="1"/>
</dbReference>
<sequence length="145" mass="16457">MQIQTKFNGEISIQPDQIWTFPKGIPGFESEKQFALLPIEGNSNFQVLQSATTAAVAFIVSNPYTLIKDYSFDIDEPTIELLNIEKPEDVFVLAILTLKQPFETSTINLQAPLIFQLNNKTAKQMIINDNRFKTRHVIGQVKEEV</sequence>
<evidence type="ECO:0000313" key="5">
    <source>
        <dbReference type="EMBL" id="MDN4606793.1"/>
    </source>
</evidence>
<comment type="function">
    <text evidence="4">Acts as an anti-CsrA protein, binds CsrA and prevents it from repressing translation of its target genes, one of which is flagellin. Binds to flagellin and participates in the assembly of the flagellum.</text>
</comment>
<comment type="subunit">
    <text evidence="4">Interacts with translational regulator CsrA and flagellin(s).</text>
</comment>
<reference evidence="5" key="1">
    <citation type="submission" date="2023-03" db="EMBL/GenBank/DDBJ databases">
        <title>MT1 and MT2 Draft Genomes of Novel Species.</title>
        <authorList>
            <person name="Venkateswaran K."/>
        </authorList>
    </citation>
    <scope>NUCLEOTIDE SEQUENCE</scope>
    <source>
        <strain evidence="5">F6_3S_P_2</strain>
    </source>
</reference>
<keyword evidence="3 4" id="KW-0810">Translation regulation</keyword>
<protein>
    <recommendedName>
        <fullName evidence="4">Flagellar assembly factor FliW</fullName>
    </recommendedName>
</protein>
<dbReference type="HAMAP" id="MF_01185">
    <property type="entry name" value="FliW"/>
    <property type="match status" value="1"/>
</dbReference>
<evidence type="ECO:0000313" key="6">
    <source>
        <dbReference type="Proteomes" id="UP001175097"/>
    </source>
</evidence>